<evidence type="ECO:0000313" key="2">
    <source>
        <dbReference type="RefSeq" id="XP_073769734.1"/>
    </source>
</evidence>
<gene>
    <name evidence="2" type="primary">tmem154</name>
    <name evidence="2" type="synonym">fc06h06</name>
    <name evidence="2" type="synonym">wu:fc06h06</name>
    <name evidence="2" type="synonym">zgc:193686</name>
</gene>
<dbReference type="RefSeq" id="XP_073769734.1">
    <property type="nucleotide sequence ID" value="XM_073913633.1"/>
</dbReference>
<dbReference type="Proteomes" id="UP000000437">
    <property type="component" value="Chromosome 1"/>
</dbReference>
<name>A0AC58GJB4_DANRE</name>
<evidence type="ECO:0000313" key="1">
    <source>
        <dbReference type="Proteomes" id="UP000000437"/>
    </source>
</evidence>
<keyword evidence="2" id="KW-0472">Membrane</keyword>
<organism evidence="1 2">
    <name type="scientific">Danio rerio</name>
    <name type="common">Zebrafish</name>
    <name type="synonym">Brachydanio rerio</name>
    <dbReference type="NCBI Taxonomy" id="7955"/>
    <lineage>
        <taxon>Eukaryota</taxon>
        <taxon>Metazoa</taxon>
        <taxon>Chordata</taxon>
        <taxon>Craniata</taxon>
        <taxon>Vertebrata</taxon>
        <taxon>Euteleostomi</taxon>
        <taxon>Actinopterygii</taxon>
        <taxon>Neopterygii</taxon>
        <taxon>Teleostei</taxon>
        <taxon>Ostariophysi</taxon>
        <taxon>Cypriniformes</taxon>
        <taxon>Danionidae</taxon>
        <taxon>Danioninae</taxon>
        <taxon>Danio</taxon>
    </lineage>
</organism>
<accession>A0AC58GJB4</accession>
<keyword evidence="2" id="KW-0812">Transmembrane</keyword>
<keyword evidence="1" id="KW-1185">Reference proteome</keyword>
<proteinExistence type="predicted"/>
<protein>
    <submittedName>
        <fullName evidence="2">Transmembrane protein 154 isoform X1</fullName>
    </submittedName>
</protein>
<reference evidence="2" key="1">
    <citation type="submission" date="2025-08" db="UniProtKB">
        <authorList>
            <consortium name="RefSeq"/>
        </authorList>
    </citation>
    <scope>IDENTIFICATION</scope>
    <source>
        <strain evidence="2">Tuebingen</strain>
        <tissue evidence="2">Fibroblasts and whole tissue</tissue>
    </source>
</reference>
<sequence>MNLILFLLLGLTACWTGLVQSEESPEITEEELVVVTTKAEVQDKENNGDVAGSGYGMSQTTSDLGSIQNSESESFNTEETKQTEAEADTDNEENDLNIVIMIIIPLVLTIVISMIVCVVIICRRWRIKDDTKEDAYLDDDDHEKVPMPMFEDDIPSVMELEMEDLENWMAKDGGKKVDTGQI</sequence>